<organism evidence="2 3">
    <name type="scientific">Clytia hemisphaerica</name>
    <dbReference type="NCBI Taxonomy" id="252671"/>
    <lineage>
        <taxon>Eukaryota</taxon>
        <taxon>Metazoa</taxon>
        <taxon>Cnidaria</taxon>
        <taxon>Hydrozoa</taxon>
        <taxon>Hydroidolina</taxon>
        <taxon>Leptothecata</taxon>
        <taxon>Obeliida</taxon>
        <taxon>Clytiidae</taxon>
        <taxon>Clytia</taxon>
    </lineage>
</organism>
<dbReference type="EnsemblMetazoa" id="CLYHEMT004154.1">
    <property type="protein sequence ID" value="CLYHEMP004154.1"/>
    <property type="gene ID" value="CLYHEMG004154"/>
</dbReference>
<protein>
    <submittedName>
        <fullName evidence="2">Uncharacterized protein</fullName>
    </submittedName>
</protein>
<name>A0A7M5UTZ5_9CNID</name>
<evidence type="ECO:0000313" key="3">
    <source>
        <dbReference type="Proteomes" id="UP000594262"/>
    </source>
</evidence>
<proteinExistence type="predicted"/>
<dbReference type="AlphaFoldDB" id="A0A7M5UTZ5"/>
<evidence type="ECO:0000313" key="2">
    <source>
        <dbReference type="EnsemblMetazoa" id="CLYHEMP004154.1"/>
    </source>
</evidence>
<sequence length="129" mass="14439">MHTIKFTFLLFTSLLLTTNSSPYTIRKPKKDSRIKTIDPKDFITKSNNTCDCQLNSYPFASRIKGSKRITVMINTCNGVCSTTTSSGKDSISGKCIKDGIVYKNITFFKGHKTKEITFRVTSASSCRCK</sequence>
<keyword evidence="3" id="KW-1185">Reference proteome</keyword>
<evidence type="ECO:0000256" key="1">
    <source>
        <dbReference type="SAM" id="SignalP"/>
    </source>
</evidence>
<keyword evidence="1" id="KW-0732">Signal</keyword>
<reference evidence="2" key="1">
    <citation type="submission" date="2021-01" db="UniProtKB">
        <authorList>
            <consortium name="EnsemblMetazoa"/>
        </authorList>
    </citation>
    <scope>IDENTIFICATION</scope>
</reference>
<accession>A0A7M5UTZ5</accession>
<dbReference type="Proteomes" id="UP000594262">
    <property type="component" value="Unplaced"/>
</dbReference>
<feature type="signal peptide" evidence="1">
    <location>
        <begin position="1"/>
        <end position="20"/>
    </location>
</feature>
<feature type="chain" id="PRO_5029594834" evidence="1">
    <location>
        <begin position="21"/>
        <end position="129"/>
    </location>
</feature>